<feature type="region of interest" description="Disordered" evidence="1">
    <location>
        <begin position="781"/>
        <end position="871"/>
    </location>
</feature>
<feature type="region of interest" description="Disordered" evidence="1">
    <location>
        <begin position="189"/>
        <end position="314"/>
    </location>
</feature>
<proteinExistence type="predicted"/>
<gene>
    <name evidence="3" type="primary">MIF2</name>
    <name evidence="3" type="ORF">AWJ20_4768</name>
</gene>
<dbReference type="GeneID" id="30036935"/>
<feature type="region of interest" description="Disordered" evidence="1">
    <location>
        <begin position="326"/>
        <end position="454"/>
    </location>
</feature>
<feature type="compositionally biased region" description="Polar residues" evidence="1">
    <location>
        <begin position="267"/>
        <end position="279"/>
    </location>
</feature>
<reference evidence="3 4" key="1">
    <citation type="submission" date="2016-02" db="EMBL/GenBank/DDBJ databases">
        <title>Complete genome sequence and transcriptome regulation of the pentose utilising yeast Sugiyamaella lignohabitans.</title>
        <authorList>
            <person name="Bellasio M."/>
            <person name="Peymann A."/>
            <person name="Valli M."/>
            <person name="Sipitzky M."/>
            <person name="Graf A."/>
            <person name="Sauer M."/>
            <person name="Marx H."/>
            <person name="Mattanovich D."/>
        </authorList>
    </citation>
    <scope>NUCLEOTIDE SEQUENCE [LARGE SCALE GENOMIC DNA]</scope>
    <source>
        <strain evidence="3 4">CBS 10342</strain>
    </source>
</reference>
<dbReference type="GO" id="GO:0000183">
    <property type="term" value="P:rDNA heterochromatin formation"/>
    <property type="evidence" value="ECO:0007669"/>
    <property type="project" value="InterPro"/>
</dbReference>
<protein>
    <submittedName>
        <fullName evidence="3">Muscle M-line assembly protein unc-89</fullName>
    </submittedName>
</protein>
<feature type="compositionally biased region" description="Acidic residues" evidence="1">
    <location>
        <begin position="803"/>
        <end position="831"/>
    </location>
</feature>
<feature type="compositionally biased region" description="Basic and acidic residues" evidence="1">
    <location>
        <begin position="401"/>
        <end position="454"/>
    </location>
</feature>
<evidence type="ECO:0000313" key="3">
    <source>
        <dbReference type="EMBL" id="ANB13821.1"/>
    </source>
</evidence>
<dbReference type="PANTHER" id="PTHR28196:SF1">
    <property type="entry name" value="NUCLEOLAR PROTEIN NET1-RELATED"/>
    <property type="match status" value="1"/>
</dbReference>
<accession>A0A167E9X9</accession>
<dbReference type="Pfam" id="PF10407">
    <property type="entry name" value="Cytokin_check_N"/>
    <property type="match status" value="1"/>
</dbReference>
<feature type="compositionally biased region" description="Acidic residues" evidence="1">
    <location>
        <begin position="629"/>
        <end position="640"/>
    </location>
</feature>
<feature type="compositionally biased region" description="Basic and acidic residues" evidence="1">
    <location>
        <begin position="467"/>
        <end position="498"/>
    </location>
</feature>
<name>A0A167E9X9_9ASCO</name>
<evidence type="ECO:0000313" key="4">
    <source>
        <dbReference type="Proteomes" id="UP000189580"/>
    </source>
</evidence>
<feature type="region of interest" description="Disordered" evidence="1">
    <location>
        <begin position="15"/>
        <end position="43"/>
    </location>
</feature>
<feature type="compositionally biased region" description="Polar residues" evidence="1">
    <location>
        <begin position="648"/>
        <end position="657"/>
    </location>
</feature>
<feature type="compositionally biased region" description="Basic and acidic residues" evidence="1">
    <location>
        <begin position="534"/>
        <end position="555"/>
    </location>
</feature>
<dbReference type="InterPro" id="IPR018844">
    <property type="entry name" value="Dnt1-like_N"/>
</dbReference>
<evidence type="ECO:0000259" key="2">
    <source>
        <dbReference type="Pfam" id="PF10407"/>
    </source>
</evidence>
<feature type="domain" description="Nucleolar protein Dnt1-like N-terminal" evidence="2">
    <location>
        <begin position="57"/>
        <end position="123"/>
    </location>
</feature>
<keyword evidence="4" id="KW-1185">Reference proteome</keyword>
<feature type="compositionally biased region" description="Basic and acidic residues" evidence="1">
    <location>
        <begin position="513"/>
        <end position="527"/>
    </location>
</feature>
<feature type="compositionally biased region" description="Low complexity" evidence="1">
    <location>
        <begin position="594"/>
        <end position="606"/>
    </location>
</feature>
<feature type="compositionally biased region" description="Polar residues" evidence="1">
    <location>
        <begin position="192"/>
        <end position="212"/>
    </location>
</feature>
<dbReference type="KEGG" id="slb:AWJ20_4768"/>
<feature type="compositionally biased region" description="Polar residues" evidence="1">
    <location>
        <begin position="331"/>
        <end position="343"/>
    </location>
</feature>
<dbReference type="OrthoDB" id="6365676at2759"/>
<sequence length="871" mass="95059">MIRLQVRIIPASQADNEVSSRVSRPSNFGPSSYHLQSSTPNASVKSFSNNDDDTYGFLHLVTPSELLKTVRDSIVNRFAKIYPEEGPLFIERLQDSSGLDLDPDYKVGDVFADRDDLFVILQEPVTRNDILQSNVSVADEPSLKRRAEDDSNSSIVLRPTKSRKRKSSIWMTPSNNAADISSLSHTPVPVLSSGTPASHLNVAPQLSESNGSPRVRRRPSLDLMAKPSAAEIPDSDVDEEAHEGNLSLPPPSNEAYANADPLKPVSPSANLNGSKNILNLESDKVQLLPPTPAKKSPIAGKKRAPQSELQLTPEITVKAAEQAEAVLEVASSQPSQDEASITQESDDKIETGLQPIAGTPTGSQPKAKRQRAKATEKKIQDTLINATETKGVEVSPISGLTRKEQAQEAKRLREEAKKLKQLEAQKKKEEQLKKKELQAQRKRELEAQKSAKAAELRELQRKKALEELEKLGEENRRKREEERLKQQEQQQREQKDETNPSQDDIIETENSDDGAKGKKRPSAETLRRNQQRLEANRKSMEKFHNAVNSLEKDADGSAAVPEASVEPPTQSEEPPKRKRGRPPKKKVEVQPETVKPVSPVKPDVVPTAAKINGSQGSTNDKQENKQEEPNDNEEDDDEQEEGQKIKPVTNQRSQGNTAARYAQRLLRDDSNSDSSSADELSDGDSDLSDSPAPVKRPRIVPTPSSAKLVTANGNGRATGSQSQASPAPNPVRTTMPQPHPSAVRTSSATPSSPNPAPQTRLTGLNLLSSLASQAIPDVRERVTGVLPVAPKVNSKPSQPKEDTDSDSNSDSDSDSDSDSNSDSDAESDGEETNGIPLSKMASKTKQPKKKKRNTGFMGLMKDAFAGSVKSR</sequence>
<feature type="compositionally biased region" description="Polar residues" evidence="1">
    <location>
        <begin position="702"/>
        <end position="736"/>
    </location>
</feature>
<dbReference type="InterPro" id="IPR043185">
    <property type="entry name" value="Net1/Tof2"/>
</dbReference>
<dbReference type="EMBL" id="CP014502">
    <property type="protein sequence ID" value="ANB13821.1"/>
    <property type="molecule type" value="Genomic_DNA"/>
</dbReference>
<dbReference type="RefSeq" id="XP_018736298.1">
    <property type="nucleotide sequence ID" value="XM_018881861.1"/>
</dbReference>
<dbReference type="PANTHER" id="PTHR28196">
    <property type="entry name" value="NUCLEOLAR PROTEIN NET1-RELATED"/>
    <property type="match status" value="1"/>
</dbReference>
<evidence type="ECO:0000256" key="1">
    <source>
        <dbReference type="SAM" id="MobiDB-lite"/>
    </source>
</evidence>
<dbReference type="AlphaFoldDB" id="A0A167E9X9"/>
<feature type="region of interest" description="Disordered" evidence="1">
    <location>
        <begin position="467"/>
        <end position="765"/>
    </location>
</feature>
<organism evidence="3 4">
    <name type="scientific">Sugiyamaella lignohabitans</name>
    <dbReference type="NCBI Taxonomy" id="796027"/>
    <lineage>
        <taxon>Eukaryota</taxon>
        <taxon>Fungi</taxon>
        <taxon>Dikarya</taxon>
        <taxon>Ascomycota</taxon>
        <taxon>Saccharomycotina</taxon>
        <taxon>Dipodascomycetes</taxon>
        <taxon>Dipodascales</taxon>
        <taxon>Trichomonascaceae</taxon>
        <taxon>Sugiyamaella</taxon>
    </lineage>
</organism>
<dbReference type="Proteomes" id="UP000189580">
    <property type="component" value="Chromosome d"/>
</dbReference>